<keyword evidence="10" id="KW-1185">Reference proteome</keyword>
<feature type="transmembrane region" description="Helical" evidence="7">
    <location>
        <begin position="155"/>
        <end position="175"/>
    </location>
</feature>
<dbReference type="InterPro" id="IPR003593">
    <property type="entry name" value="AAA+_ATPase"/>
</dbReference>
<dbReference type="SMART" id="SM00382">
    <property type="entry name" value="AAA"/>
    <property type="match status" value="1"/>
</dbReference>
<feature type="binding site" evidence="5">
    <location>
        <begin position="476"/>
        <end position="483"/>
    </location>
    <ligand>
        <name>ATP</name>
        <dbReference type="ChEBI" id="CHEBI:30616"/>
    </ligand>
</feature>
<dbReference type="AlphaFoldDB" id="A0A6N8U6R1"/>
<feature type="domain" description="FtsK" evidence="8">
    <location>
        <begin position="459"/>
        <end position="652"/>
    </location>
</feature>
<dbReference type="InterPro" id="IPR036388">
    <property type="entry name" value="WH-like_DNA-bd_sf"/>
</dbReference>
<dbReference type="InterPro" id="IPR018541">
    <property type="entry name" value="Ftsk_gamma"/>
</dbReference>
<organism evidence="9 10">
    <name type="scientific">Copranaerobaculum intestinale</name>
    <dbReference type="NCBI Taxonomy" id="2692629"/>
    <lineage>
        <taxon>Bacteria</taxon>
        <taxon>Bacillati</taxon>
        <taxon>Bacillota</taxon>
        <taxon>Erysipelotrichia</taxon>
        <taxon>Erysipelotrichales</taxon>
        <taxon>Erysipelotrichaceae</taxon>
        <taxon>Copranaerobaculum</taxon>
    </lineage>
</organism>
<evidence type="ECO:0000256" key="6">
    <source>
        <dbReference type="SAM" id="MobiDB-lite"/>
    </source>
</evidence>
<gene>
    <name evidence="9" type="ORF">GSF08_07975</name>
</gene>
<dbReference type="InterPro" id="IPR027417">
    <property type="entry name" value="P-loop_NTPase"/>
</dbReference>
<dbReference type="EMBL" id="WUUQ01000002">
    <property type="protein sequence ID" value="MXQ73876.1"/>
    <property type="molecule type" value="Genomic_DNA"/>
</dbReference>
<dbReference type="SUPFAM" id="SSF46785">
    <property type="entry name" value="Winged helix' DNA-binding domain"/>
    <property type="match status" value="1"/>
</dbReference>
<reference evidence="9 10" key="1">
    <citation type="submission" date="2019-12" db="EMBL/GenBank/DDBJ databases">
        <authorList>
            <person name="Yang R."/>
        </authorList>
    </citation>
    <scope>NUCLEOTIDE SEQUENCE [LARGE SCALE GENOMIC DNA]</scope>
    <source>
        <strain evidence="9 10">DONG20-135</strain>
    </source>
</reference>
<keyword evidence="2 5" id="KW-0547">Nucleotide-binding</keyword>
<evidence type="ECO:0000256" key="3">
    <source>
        <dbReference type="ARBA" id="ARBA00022840"/>
    </source>
</evidence>
<comment type="caution">
    <text evidence="9">The sequence shown here is derived from an EMBL/GenBank/DDBJ whole genome shotgun (WGS) entry which is preliminary data.</text>
</comment>
<keyword evidence="7" id="KW-1133">Transmembrane helix</keyword>
<evidence type="ECO:0000256" key="2">
    <source>
        <dbReference type="ARBA" id="ARBA00022741"/>
    </source>
</evidence>
<keyword evidence="4" id="KW-0238">DNA-binding</keyword>
<dbReference type="GO" id="GO:0016020">
    <property type="term" value="C:membrane"/>
    <property type="evidence" value="ECO:0007669"/>
    <property type="project" value="UniProtKB-SubCell"/>
</dbReference>
<feature type="region of interest" description="Disordered" evidence="6">
    <location>
        <begin position="189"/>
        <end position="215"/>
    </location>
</feature>
<comment type="similarity">
    <text evidence="1">Belongs to the FtsK/SpoIIIE/SftA family.</text>
</comment>
<dbReference type="SMART" id="SM00843">
    <property type="entry name" value="Ftsk_gamma"/>
    <property type="match status" value="1"/>
</dbReference>
<reference evidence="9 10" key="2">
    <citation type="submission" date="2020-01" db="EMBL/GenBank/DDBJ databases">
        <title>Clostridiaceae sp. nov. isolated from the gut of human by culturomics.</title>
        <authorList>
            <person name="Chang Y."/>
        </authorList>
    </citation>
    <scope>NUCLEOTIDE SEQUENCE [LARGE SCALE GENOMIC DNA]</scope>
    <source>
        <strain evidence="9 10">DONG20-135</strain>
    </source>
</reference>
<evidence type="ECO:0000256" key="1">
    <source>
        <dbReference type="ARBA" id="ARBA00006474"/>
    </source>
</evidence>
<dbReference type="InterPro" id="IPR002543">
    <property type="entry name" value="FtsK_dom"/>
</dbReference>
<dbReference type="Gene3D" id="3.40.50.300">
    <property type="entry name" value="P-loop containing nucleotide triphosphate hydrolases"/>
    <property type="match status" value="1"/>
</dbReference>
<protein>
    <submittedName>
        <fullName evidence="9">DUF87 domain-containing protein</fullName>
    </submittedName>
</protein>
<keyword evidence="7" id="KW-0472">Membrane</keyword>
<dbReference type="InterPro" id="IPR041027">
    <property type="entry name" value="FtsK_alpha"/>
</dbReference>
<dbReference type="InterPro" id="IPR036390">
    <property type="entry name" value="WH_DNA-bd_sf"/>
</dbReference>
<proteinExistence type="inferred from homology"/>
<evidence type="ECO:0000313" key="9">
    <source>
        <dbReference type="EMBL" id="MXQ73876.1"/>
    </source>
</evidence>
<feature type="region of interest" description="Disordered" evidence="6">
    <location>
        <begin position="776"/>
        <end position="799"/>
    </location>
</feature>
<dbReference type="Proteomes" id="UP000434036">
    <property type="component" value="Unassembled WGS sequence"/>
</dbReference>
<name>A0A6N8U6R1_9FIRM</name>
<dbReference type="RefSeq" id="WP_160625277.1">
    <property type="nucleotide sequence ID" value="NZ_WUUQ01000002.1"/>
</dbReference>
<dbReference type="InterPro" id="IPR050206">
    <property type="entry name" value="FtsK/SpoIIIE/SftA"/>
</dbReference>
<dbReference type="PANTHER" id="PTHR22683">
    <property type="entry name" value="SPORULATION PROTEIN RELATED"/>
    <property type="match status" value="1"/>
</dbReference>
<evidence type="ECO:0000259" key="8">
    <source>
        <dbReference type="PROSITE" id="PS50901"/>
    </source>
</evidence>
<dbReference type="Gene3D" id="1.10.10.10">
    <property type="entry name" value="Winged helix-like DNA-binding domain superfamily/Winged helix DNA-binding domain"/>
    <property type="match status" value="1"/>
</dbReference>
<dbReference type="PROSITE" id="PS50901">
    <property type="entry name" value="FTSK"/>
    <property type="match status" value="1"/>
</dbReference>
<evidence type="ECO:0000256" key="7">
    <source>
        <dbReference type="SAM" id="Phobius"/>
    </source>
</evidence>
<dbReference type="GO" id="GO:0005524">
    <property type="term" value="F:ATP binding"/>
    <property type="evidence" value="ECO:0007669"/>
    <property type="project" value="UniProtKB-UniRule"/>
</dbReference>
<feature type="transmembrane region" description="Helical" evidence="7">
    <location>
        <begin position="50"/>
        <end position="75"/>
    </location>
</feature>
<dbReference type="Pfam" id="PF09397">
    <property type="entry name" value="FtsK_gamma"/>
    <property type="match status" value="1"/>
</dbReference>
<evidence type="ECO:0000313" key="10">
    <source>
        <dbReference type="Proteomes" id="UP000434036"/>
    </source>
</evidence>
<keyword evidence="3 5" id="KW-0067">ATP-binding</keyword>
<sequence length="799" mass="88966">MAKSKSRKNQKDKQAVENEILMYIYALVLIALSIIGLLKIGPVGQITTNIVQYIFGNMYGIFYACVIIISFMMMLKKSLQELPLKQTIGLAVLLCAWLLLAAIPKDEALKGMDVVNYYLSNSGAIFKGELPAQGGLIGAILYTITSALFDRTGTYIIIFAMVILSIIVLVNKNMIEKLTAMKDKMLSPFQQMREKRREKKKAQEESEEADDKENLESEFKMIDLEEKPKPKHRAALFGRIQADEEPAEDEFDIPLESAPDGTQRFMFLDVDDIMELDKPQEKEPQLMHADESSQTKKQAVIDQTIGQKDTFVSSFQDDYKNYRLPRISLLNDIGKRNKSTANLNAASAQGKRLIEILDQFGVKATLVGTHIGPSVTKFEVKPDLGVRVHKISNLQYDIKMALAAKDIRIEAPIPGKSAVGIEIPNIEKTTVMMKELMRTVPAKYDNKKLMFVLGKDLMGNNIYGELNKMPHLLIAGATGSGKSVCVNSIITSILMRAKPDEVKLLLVDPKKVEFTPYRQIPHLLGPVITDGEEASRALKVVVNMMDNRYELFSQAGVRNISGYNAYIEEHPEEGLSKMPWVVVIIDELADLMLVAAKDVESSIQRITQLARAAGIHLIVATQRPSVDVITGIIKANIPSRIAFAVSSAVDSRTILDQVGAEKLLGNGDMLYIPVGEQNAVRAQGVFVSDDEVNSITDYVSAQGRPKFDDAFVRLEVLDNGSGMHDNFSDPLYDEVKEFVVESRKASTSLIQRKFSIGYSRAARLIDVLEERGIIGPSRGSKPREVYMKNERMDEDDESA</sequence>
<evidence type="ECO:0000256" key="5">
    <source>
        <dbReference type="PROSITE-ProRule" id="PRU00289"/>
    </source>
</evidence>
<dbReference type="Gene3D" id="3.30.980.40">
    <property type="match status" value="1"/>
</dbReference>
<dbReference type="Pfam" id="PF01580">
    <property type="entry name" value="FtsK_SpoIIIE"/>
    <property type="match status" value="1"/>
</dbReference>
<dbReference type="GO" id="GO:0003677">
    <property type="term" value="F:DNA binding"/>
    <property type="evidence" value="ECO:0007669"/>
    <property type="project" value="UniProtKB-KW"/>
</dbReference>
<accession>A0A6N8U6R1</accession>
<keyword evidence="7" id="KW-0812">Transmembrane</keyword>
<feature type="transmembrane region" description="Helical" evidence="7">
    <location>
        <begin position="87"/>
        <end position="104"/>
    </location>
</feature>
<dbReference type="Pfam" id="PF17854">
    <property type="entry name" value="FtsK_alpha"/>
    <property type="match status" value="1"/>
</dbReference>
<dbReference type="CDD" id="cd01127">
    <property type="entry name" value="TrwB_TraG_TraD_VirD4"/>
    <property type="match status" value="1"/>
</dbReference>
<feature type="transmembrane region" description="Helical" evidence="7">
    <location>
        <begin position="20"/>
        <end position="38"/>
    </location>
</feature>
<dbReference type="SUPFAM" id="SSF52540">
    <property type="entry name" value="P-loop containing nucleoside triphosphate hydrolases"/>
    <property type="match status" value="1"/>
</dbReference>
<evidence type="ECO:0000256" key="4">
    <source>
        <dbReference type="ARBA" id="ARBA00023125"/>
    </source>
</evidence>
<dbReference type="PANTHER" id="PTHR22683:SF41">
    <property type="entry name" value="DNA TRANSLOCASE FTSK"/>
    <property type="match status" value="1"/>
</dbReference>
<feature type="compositionally biased region" description="Basic and acidic residues" evidence="6">
    <location>
        <begin position="781"/>
        <end position="791"/>
    </location>
</feature>